<dbReference type="EnsemblBacteria" id="ACA41646">
    <property type="protein sequence ID" value="ACA41646"/>
    <property type="gene ID" value="Bsph_4185"/>
</dbReference>
<dbReference type="EMBL" id="CP000817">
    <property type="protein sequence ID" value="ACA41646.1"/>
    <property type="molecule type" value="Genomic_DNA"/>
</dbReference>
<accession>B1HX70</accession>
<dbReference type="HOGENOM" id="CLU_3345505_0_0_9"/>
<dbReference type="Proteomes" id="UP000002164">
    <property type="component" value="Chromosome"/>
</dbReference>
<sequence>MIFSHYVQTKLGQSFTPFFKDSKDFPFVRFFHFLIAR</sequence>
<protein>
    <submittedName>
        <fullName evidence="1">Uncharacterized protein</fullName>
    </submittedName>
</protein>
<reference evidence="1 2" key="1">
    <citation type="journal article" date="2008" name="J. Bacteriol.">
        <title>Complete genome sequence of the mosquitocidal bacterium Bacillus sphaericus C3-41 and comparison with those of closely related Bacillus species.</title>
        <authorList>
            <person name="Hu X."/>
            <person name="Fan W."/>
            <person name="Han B."/>
            <person name="Liu H."/>
            <person name="Zheng D."/>
            <person name="Li Q."/>
            <person name="Dong W."/>
            <person name="Yan J."/>
            <person name="Gao M."/>
            <person name="Berry C."/>
            <person name="Yuan Z."/>
        </authorList>
    </citation>
    <scope>NUCLEOTIDE SEQUENCE [LARGE SCALE GENOMIC DNA]</scope>
    <source>
        <strain evidence="1 2">C3-41</strain>
    </source>
</reference>
<dbReference type="KEGG" id="lsp:Bsph_4185"/>
<proteinExistence type="predicted"/>
<gene>
    <name evidence="1" type="ordered locus">Bsph_4185</name>
</gene>
<dbReference type="AlphaFoldDB" id="B1HX70"/>
<evidence type="ECO:0000313" key="2">
    <source>
        <dbReference type="Proteomes" id="UP000002164"/>
    </source>
</evidence>
<evidence type="ECO:0000313" key="1">
    <source>
        <dbReference type="EMBL" id="ACA41646.1"/>
    </source>
</evidence>
<organism evidence="1 2">
    <name type="scientific">Lysinibacillus sphaericus (strain C3-41)</name>
    <dbReference type="NCBI Taxonomy" id="444177"/>
    <lineage>
        <taxon>Bacteria</taxon>
        <taxon>Bacillati</taxon>
        <taxon>Bacillota</taxon>
        <taxon>Bacilli</taxon>
        <taxon>Bacillales</taxon>
        <taxon>Bacillaceae</taxon>
        <taxon>Lysinibacillus</taxon>
    </lineage>
</organism>
<name>B1HX70_LYSSC</name>